<organism evidence="1">
    <name type="scientific">bioreactor metagenome</name>
    <dbReference type="NCBI Taxonomy" id="1076179"/>
    <lineage>
        <taxon>unclassified sequences</taxon>
        <taxon>metagenomes</taxon>
        <taxon>ecological metagenomes</taxon>
    </lineage>
</organism>
<proteinExistence type="predicted"/>
<name>A0A645HQ20_9ZZZZ</name>
<sequence length="107" mass="10935">MINASTIVSATLDLSTGVTLFTSPSCIALKQHSHDAPVAKPESARNTSVFVSTAASVACEPARNTIAQANMSTTIVRIAVASDESVLRIPALTSIAVTPAKSAEPNA</sequence>
<protein>
    <submittedName>
        <fullName evidence="1">Uncharacterized protein</fullName>
    </submittedName>
</protein>
<gene>
    <name evidence="1" type="ORF">SDC9_188690</name>
</gene>
<accession>A0A645HQ20</accession>
<evidence type="ECO:0000313" key="1">
    <source>
        <dbReference type="EMBL" id="MPN41148.1"/>
    </source>
</evidence>
<dbReference type="AlphaFoldDB" id="A0A645HQ20"/>
<dbReference type="EMBL" id="VSSQ01098014">
    <property type="protein sequence ID" value="MPN41148.1"/>
    <property type="molecule type" value="Genomic_DNA"/>
</dbReference>
<comment type="caution">
    <text evidence="1">The sequence shown here is derived from an EMBL/GenBank/DDBJ whole genome shotgun (WGS) entry which is preliminary data.</text>
</comment>
<reference evidence="1" key="1">
    <citation type="submission" date="2019-08" db="EMBL/GenBank/DDBJ databases">
        <authorList>
            <person name="Kucharzyk K."/>
            <person name="Murdoch R.W."/>
            <person name="Higgins S."/>
            <person name="Loffler F."/>
        </authorList>
    </citation>
    <scope>NUCLEOTIDE SEQUENCE</scope>
</reference>